<proteinExistence type="predicted"/>
<dbReference type="EMBL" id="JAKLMC020000016">
    <property type="protein sequence ID" value="KAK5952329.1"/>
    <property type="molecule type" value="Genomic_DNA"/>
</dbReference>
<sequence length="121" mass="13917">MSTSTGYRRPYKIVTVSKHPEKATMMVRRLAENLSDRYIVIHAANCERIDEVKFRVRDLQPDMLVWSSSWTPDQVELIRSITKQLKADVDMCGLPEDSPSQKSVDLLLLRMKKDPVLVTAQ</sequence>
<gene>
    <name evidence="1" type="ORF">OHC33_006802</name>
</gene>
<keyword evidence="2" id="KW-1185">Reference proteome</keyword>
<name>A0AAN8ECJ7_9EURO</name>
<evidence type="ECO:0000313" key="2">
    <source>
        <dbReference type="Proteomes" id="UP001316803"/>
    </source>
</evidence>
<protein>
    <submittedName>
        <fullName evidence="1">Uncharacterized protein</fullName>
    </submittedName>
</protein>
<reference evidence="1 2" key="1">
    <citation type="submission" date="2022-12" db="EMBL/GenBank/DDBJ databases">
        <title>Genomic features and morphological characterization of a novel Knufia sp. strain isolated from spacecraft assembly facility.</title>
        <authorList>
            <person name="Teixeira M."/>
            <person name="Chander A.M."/>
            <person name="Stajich J.E."/>
            <person name="Venkateswaran K."/>
        </authorList>
    </citation>
    <scope>NUCLEOTIDE SEQUENCE [LARGE SCALE GENOMIC DNA]</scope>
    <source>
        <strain evidence="1 2">FJI-L2-BK-P2</strain>
    </source>
</reference>
<accession>A0AAN8ECJ7</accession>
<organism evidence="1 2">
    <name type="scientific">Knufia fluminis</name>
    <dbReference type="NCBI Taxonomy" id="191047"/>
    <lineage>
        <taxon>Eukaryota</taxon>
        <taxon>Fungi</taxon>
        <taxon>Dikarya</taxon>
        <taxon>Ascomycota</taxon>
        <taxon>Pezizomycotina</taxon>
        <taxon>Eurotiomycetes</taxon>
        <taxon>Chaetothyriomycetidae</taxon>
        <taxon>Chaetothyriales</taxon>
        <taxon>Trichomeriaceae</taxon>
        <taxon>Knufia</taxon>
    </lineage>
</organism>
<evidence type="ECO:0000313" key="1">
    <source>
        <dbReference type="EMBL" id="KAK5952329.1"/>
    </source>
</evidence>
<dbReference type="Proteomes" id="UP001316803">
    <property type="component" value="Unassembled WGS sequence"/>
</dbReference>
<comment type="caution">
    <text evidence="1">The sequence shown here is derived from an EMBL/GenBank/DDBJ whole genome shotgun (WGS) entry which is preliminary data.</text>
</comment>
<dbReference type="AlphaFoldDB" id="A0AAN8ECJ7"/>